<accession>A0A6N6VJZ5</accession>
<proteinExistence type="predicted"/>
<dbReference type="Proteomes" id="UP000468901">
    <property type="component" value="Unassembled WGS sequence"/>
</dbReference>
<keyword evidence="2" id="KW-0472">Membrane</keyword>
<reference evidence="3 4" key="1">
    <citation type="submission" date="2019-09" db="EMBL/GenBank/DDBJ databases">
        <title>Parvibaculum sedimenti sp. nov., isolated from sediment.</title>
        <authorList>
            <person name="Wang Y."/>
        </authorList>
    </citation>
    <scope>NUCLEOTIDE SEQUENCE [LARGE SCALE GENOMIC DNA]</scope>
    <source>
        <strain evidence="3 4">HXT-9</strain>
    </source>
</reference>
<comment type="caution">
    <text evidence="3">The sequence shown here is derived from an EMBL/GenBank/DDBJ whole genome shotgun (WGS) entry which is preliminary data.</text>
</comment>
<organism evidence="3 4">
    <name type="scientific">Parvibaculum sedimenti</name>
    <dbReference type="NCBI Taxonomy" id="2608632"/>
    <lineage>
        <taxon>Bacteria</taxon>
        <taxon>Pseudomonadati</taxon>
        <taxon>Pseudomonadota</taxon>
        <taxon>Alphaproteobacteria</taxon>
        <taxon>Hyphomicrobiales</taxon>
        <taxon>Parvibaculaceae</taxon>
        <taxon>Parvibaculum</taxon>
    </lineage>
</organism>
<feature type="compositionally biased region" description="Basic and acidic residues" evidence="1">
    <location>
        <begin position="150"/>
        <end position="165"/>
    </location>
</feature>
<dbReference type="RefSeq" id="WP_152214862.1">
    <property type="nucleotide sequence ID" value="NZ_JBAQYD010000191.1"/>
</dbReference>
<gene>
    <name evidence="3" type="ORF">F2P47_03915</name>
</gene>
<dbReference type="AlphaFoldDB" id="A0A6N6VJZ5"/>
<keyword evidence="4" id="KW-1185">Reference proteome</keyword>
<evidence type="ECO:0000256" key="2">
    <source>
        <dbReference type="SAM" id="Phobius"/>
    </source>
</evidence>
<dbReference type="InterPro" id="IPR025961">
    <property type="entry name" value="Metal_resist"/>
</dbReference>
<feature type="transmembrane region" description="Helical" evidence="2">
    <location>
        <begin position="20"/>
        <end position="43"/>
    </location>
</feature>
<dbReference type="Gene3D" id="1.20.120.1490">
    <property type="match status" value="1"/>
</dbReference>
<name>A0A6N6VJZ5_9HYPH</name>
<keyword evidence="2" id="KW-0812">Transmembrane</keyword>
<feature type="region of interest" description="Disordered" evidence="1">
    <location>
        <begin position="150"/>
        <end position="191"/>
    </location>
</feature>
<evidence type="ECO:0000313" key="3">
    <source>
        <dbReference type="EMBL" id="KAB7741559.1"/>
    </source>
</evidence>
<keyword evidence="2" id="KW-1133">Transmembrane helix</keyword>
<sequence length="191" mass="20342">MSELPVNEAQVPLAERRWVGPALLLSLIINLFLVGTIAAALIIGPPSPPGAEPGRVPAPFFKMLHKGTDDLPPGDRAAMRKIMIEQFPLIKPHLAALEMARRELADALGAPSYDTARVTAAFAKVDMVQAEIGQATRDAMIQGFSRLTPEQRARVAESMRRRAEQHFGPAGPGGPEGPPPGGPEGPEGPRP</sequence>
<dbReference type="EMBL" id="WESC01000003">
    <property type="protein sequence ID" value="KAB7741559.1"/>
    <property type="molecule type" value="Genomic_DNA"/>
</dbReference>
<feature type="compositionally biased region" description="Pro residues" evidence="1">
    <location>
        <begin position="175"/>
        <end position="191"/>
    </location>
</feature>
<evidence type="ECO:0000313" key="4">
    <source>
        <dbReference type="Proteomes" id="UP000468901"/>
    </source>
</evidence>
<protein>
    <submittedName>
        <fullName evidence="3">Periplasmic heavy metal sensor</fullName>
    </submittedName>
</protein>
<dbReference type="Pfam" id="PF13801">
    <property type="entry name" value="Metal_resist"/>
    <property type="match status" value="1"/>
</dbReference>
<evidence type="ECO:0000256" key="1">
    <source>
        <dbReference type="SAM" id="MobiDB-lite"/>
    </source>
</evidence>